<dbReference type="Pfam" id="PF01799">
    <property type="entry name" value="Fer2_2"/>
    <property type="match status" value="1"/>
</dbReference>
<keyword evidence="4" id="KW-0560">Oxidoreductase</keyword>
<dbReference type="Proteomes" id="UP001500842">
    <property type="component" value="Unassembled WGS sequence"/>
</dbReference>
<dbReference type="SUPFAM" id="SSF56176">
    <property type="entry name" value="FAD-binding/transporter-associated domain-like"/>
    <property type="match status" value="1"/>
</dbReference>
<sequence>MNSVVVNGVARSLAGVPPHTNALDFLRAGGLTGAKEGCAEGECGACSVLVARPAPDGSDTTEWTAVNACLAPAAALGGQEVVTAEGLGTPDALHPVQRELAVRGGSQCGYCTPGFVCSMAAEYYRAGRADDAGTPGGHRGANGFDLHAIGGNLCRCTGYRPIRDAAYALDQPAAGDALAARRTAPPPAAAAAELRDHEAAYLRPGTLAEALALLDEPGAVVVAGSTDWGVEVNLRGRRATTMVAVDRLPELRGFDLTATELRIGAALTLTEIERRLAGRVPLLAALMPQFASRLIRNSATLGGNLGTGSPIGDSAPVLLALEASLVLVSAAGERTVPLAGYFTGYRASVRRPDELIREVVVPLPASPLTAFHKIAKRPFDDISSVAAGFAIDVADGVVRRARIGLGGVAATPIRALATEAALEGRPWTADTVDEAAAAMAGEGTPISDQRSSADYRVAMLGQALRKLYVEAVPA</sequence>
<feature type="domain" description="2Fe-2S ferredoxin-type" evidence="6">
    <location>
        <begin position="1"/>
        <end position="87"/>
    </location>
</feature>
<dbReference type="InterPro" id="IPR002888">
    <property type="entry name" value="2Fe-2S-bd"/>
</dbReference>
<dbReference type="PANTHER" id="PTHR42659:SF2">
    <property type="entry name" value="XANTHINE DEHYDROGENASE SUBUNIT C-RELATED"/>
    <property type="match status" value="1"/>
</dbReference>
<dbReference type="InterPro" id="IPR012175">
    <property type="entry name" value="Xanth_DH_ssu_bac"/>
</dbReference>
<dbReference type="SMART" id="SM01092">
    <property type="entry name" value="CO_deh_flav_C"/>
    <property type="match status" value="1"/>
</dbReference>
<evidence type="ECO:0000256" key="1">
    <source>
        <dbReference type="ARBA" id="ARBA00022630"/>
    </source>
</evidence>
<dbReference type="InterPro" id="IPR036318">
    <property type="entry name" value="FAD-bd_PCMH-like_sf"/>
</dbReference>
<evidence type="ECO:0000256" key="5">
    <source>
        <dbReference type="ARBA" id="ARBA00023004"/>
    </source>
</evidence>
<dbReference type="InterPro" id="IPR036010">
    <property type="entry name" value="2Fe-2S_ferredoxin-like_sf"/>
</dbReference>
<dbReference type="EMBL" id="BAAAOR010000040">
    <property type="protein sequence ID" value="GAA1544806.1"/>
    <property type="molecule type" value="Genomic_DNA"/>
</dbReference>
<dbReference type="RefSeq" id="WP_141006928.1">
    <property type="nucleotide sequence ID" value="NZ_BAAAOR010000040.1"/>
</dbReference>
<evidence type="ECO:0000259" key="6">
    <source>
        <dbReference type="PROSITE" id="PS51085"/>
    </source>
</evidence>
<dbReference type="InterPro" id="IPR016169">
    <property type="entry name" value="FAD-bd_PCMH_sub2"/>
</dbReference>
<keyword evidence="2" id="KW-0479">Metal-binding</keyword>
<dbReference type="Pfam" id="PF00111">
    <property type="entry name" value="Fer2"/>
    <property type="match status" value="1"/>
</dbReference>
<dbReference type="Gene3D" id="3.30.43.10">
    <property type="entry name" value="Uridine Diphospho-n-acetylenolpyruvylglucosamine Reductase, domain 2"/>
    <property type="match status" value="1"/>
</dbReference>
<feature type="domain" description="FAD-binding PCMH-type" evidence="7">
    <location>
        <begin position="194"/>
        <end position="366"/>
    </location>
</feature>
<gene>
    <name evidence="8" type="ORF">GCM10009788_54090</name>
</gene>
<dbReference type="CDD" id="cd00207">
    <property type="entry name" value="fer2"/>
    <property type="match status" value="1"/>
</dbReference>
<dbReference type="PROSITE" id="PS51387">
    <property type="entry name" value="FAD_PCMH"/>
    <property type="match status" value="1"/>
</dbReference>
<dbReference type="Pfam" id="PF00941">
    <property type="entry name" value="FAD_binding_5"/>
    <property type="match status" value="1"/>
</dbReference>
<name>A0ABN2BRP5_9ACTN</name>
<protein>
    <submittedName>
        <fullName evidence="8">FAD binding domain-containing protein</fullName>
    </submittedName>
</protein>
<dbReference type="SUPFAM" id="SSF55447">
    <property type="entry name" value="CO dehydrogenase flavoprotein C-terminal domain-like"/>
    <property type="match status" value="1"/>
</dbReference>
<dbReference type="InterPro" id="IPR005107">
    <property type="entry name" value="CO_DH_flav_C"/>
</dbReference>
<dbReference type="InterPro" id="IPR012675">
    <property type="entry name" value="Beta-grasp_dom_sf"/>
</dbReference>
<dbReference type="SUPFAM" id="SSF47741">
    <property type="entry name" value="CO dehydrogenase ISP C-domain like"/>
    <property type="match status" value="1"/>
</dbReference>
<dbReference type="Gene3D" id="3.30.465.10">
    <property type="match status" value="1"/>
</dbReference>
<evidence type="ECO:0000259" key="7">
    <source>
        <dbReference type="PROSITE" id="PS51387"/>
    </source>
</evidence>
<dbReference type="InterPro" id="IPR051312">
    <property type="entry name" value="Diverse_Substr_Oxidored"/>
</dbReference>
<organism evidence="8 9">
    <name type="scientific">Nocardioides humi</name>
    <dbReference type="NCBI Taxonomy" id="449461"/>
    <lineage>
        <taxon>Bacteria</taxon>
        <taxon>Bacillati</taxon>
        <taxon>Actinomycetota</taxon>
        <taxon>Actinomycetes</taxon>
        <taxon>Propionibacteriales</taxon>
        <taxon>Nocardioidaceae</taxon>
        <taxon>Nocardioides</taxon>
    </lineage>
</organism>
<dbReference type="InterPro" id="IPR016167">
    <property type="entry name" value="FAD-bd_PCMH_sub1"/>
</dbReference>
<dbReference type="InterPro" id="IPR036884">
    <property type="entry name" value="2Fe-2S-bd_dom_sf"/>
</dbReference>
<proteinExistence type="predicted"/>
<reference evidence="8 9" key="1">
    <citation type="journal article" date="2019" name="Int. J. Syst. Evol. Microbiol.">
        <title>The Global Catalogue of Microorganisms (GCM) 10K type strain sequencing project: providing services to taxonomists for standard genome sequencing and annotation.</title>
        <authorList>
            <consortium name="The Broad Institute Genomics Platform"/>
            <consortium name="The Broad Institute Genome Sequencing Center for Infectious Disease"/>
            <person name="Wu L."/>
            <person name="Ma J."/>
        </authorList>
    </citation>
    <scope>NUCLEOTIDE SEQUENCE [LARGE SCALE GENOMIC DNA]</scope>
    <source>
        <strain evidence="8 9">JCM 14942</strain>
    </source>
</reference>
<dbReference type="PIRSF" id="PIRSF036557">
    <property type="entry name" value="XdhA_RC"/>
    <property type="match status" value="1"/>
</dbReference>
<keyword evidence="3" id="KW-0274">FAD</keyword>
<evidence type="ECO:0000256" key="2">
    <source>
        <dbReference type="ARBA" id="ARBA00022723"/>
    </source>
</evidence>
<dbReference type="InterPro" id="IPR002346">
    <property type="entry name" value="Mopterin_DH_FAD-bd"/>
</dbReference>
<dbReference type="PROSITE" id="PS51085">
    <property type="entry name" value="2FE2S_FER_2"/>
    <property type="match status" value="1"/>
</dbReference>
<dbReference type="InterPro" id="IPR006058">
    <property type="entry name" value="2Fe2S_fd_BS"/>
</dbReference>
<evidence type="ECO:0000313" key="9">
    <source>
        <dbReference type="Proteomes" id="UP001500842"/>
    </source>
</evidence>
<dbReference type="PROSITE" id="PS00197">
    <property type="entry name" value="2FE2S_FER_1"/>
    <property type="match status" value="1"/>
</dbReference>
<evidence type="ECO:0000256" key="4">
    <source>
        <dbReference type="ARBA" id="ARBA00023002"/>
    </source>
</evidence>
<dbReference type="InterPro" id="IPR036683">
    <property type="entry name" value="CO_DH_flav_C_dom_sf"/>
</dbReference>
<dbReference type="Gene3D" id="3.10.20.30">
    <property type="match status" value="1"/>
</dbReference>
<dbReference type="Gene3D" id="1.10.150.120">
    <property type="entry name" value="[2Fe-2S]-binding domain"/>
    <property type="match status" value="1"/>
</dbReference>
<dbReference type="Pfam" id="PF03450">
    <property type="entry name" value="CO_deh_flav_C"/>
    <property type="match status" value="1"/>
</dbReference>
<comment type="caution">
    <text evidence="8">The sequence shown here is derived from an EMBL/GenBank/DDBJ whole genome shotgun (WGS) entry which is preliminary data.</text>
</comment>
<keyword evidence="9" id="KW-1185">Reference proteome</keyword>
<evidence type="ECO:0000313" key="8">
    <source>
        <dbReference type="EMBL" id="GAA1544806.1"/>
    </source>
</evidence>
<accession>A0ABN2BRP5</accession>
<dbReference type="PANTHER" id="PTHR42659">
    <property type="entry name" value="XANTHINE DEHYDROGENASE SUBUNIT C-RELATED"/>
    <property type="match status" value="1"/>
</dbReference>
<dbReference type="SUPFAM" id="SSF54292">
    <property type="entry name" value="2Fe-2S ferredoxin-like"/>
    <property type="match status" value="1"/>
</dbReference>
<keyword evidence="1" id="KW-0285">Flavoprotein</keyword>
<dbReference type="InterPro" id="IPR016166">
    <property type="entry name" value="FAD-bd_PCMH"/>
</dbReference>
<dbReference type="InterPro" id="IPR001041">
    <property type="entry name" value="2Fe-2S_ferredoxin-type"/>
</dbReference>
<evidence type="ECO:0000256" key="3">
    <source>
        <dbReference type="ARBA" id="ARBA00022827"/>
    </source>
</evidence>
<keyword evidence="5" id="KW-0408">Iron</keyword>
<dbReference type="Gene3D" id="3.30.390.50">
    <property type="entry name" value="CO dehydrogenase flavoprotein, C-terminal domain"/>
    <property type="match status" value="1"/>
</dbReference>